<gene>
    <name evidence="8" type="ORF">FS320_03595</name>
</gene>
<dbReference type="InterPro" id="IPR055132">
    <property type="entry name" value="RNase_J_b_CASP"/>
</dbReference>
<keyword evidence="3" id="KW-0378">Hydrolase</keyword>
<accession>A0A5N7MDZ4</accession>
<reference evidence="8 9" key="1">
    <citation type="journal article" date="2019" name="Syst. Appl. Microbiol.">
        <title>Microvirga tunisiensis sp. nov., a root nodule symbiotic bacterium isolated from Lupinus micranthus and L. luteus grown in Northern Tunisia.</title>
        <authorList>
            <person name="Msaddak A."/>
            <person name="Rejili M."/>
            <person name="Duran D."/>
            <person name="Mars M."/>
            <person name="Palacios J.M."/>
            <person name="Ruiz-Argueso T."/>
            <person name="Rey L."/>
            <person name="Imperial J."/>
        </authorList>
    </citation>
    <scope>NUCLEOTIDE SEQUENCE [LARGE SCALE GENOMIC DNA]</scope>
    <source>
        <strain evidence="8 9">Lmie10</strain>
    </source>
</reference>
<dbReference type="PANTHER" id="PTHR43694">
    <property type="entry name" value="RIBONUCLEASE J"/>
    <property type="match status" value="1"/>
</dbReference>
<dbReference type="Gene3D" id="3.60.15.10">
    <property type="entry name" value="Ribonuclease Z/Hydroxyacylglutathione hydrolase-like"/>
    <property type="match status" value="1"/>
</dbReference>
<name>A0A5N7MDZ4_9HYPH</name>
<dbReference type="InterPro" id="IPR011108">
    <property type="entry name" value="RMMBL"/>
</dbReference>
<dbReference type="EMBL" id="VOSK01000005">
    <property type="protein sequence ID" value="MPR24334.1"/>
    <property type="molecule type" value="Genomic_DNA"/>
</dbReference>
<dbReference type="Pfam" id="PF22505">
    <property type="entry name" value="RNase_J_b_CASP"/>
    <property type="match status" value="1"/>
</dbReference>
<dbReference type="GO" id="GO:0046872">
    <property type="term" value="F:metal ion binding"/>
    <property type="evidence" value="ECO:0007669"/>
    <property type="project" value="UniProtKB-KW"/>
</dbReference>
<dbReference type="CDD" id="cd07714">
    <property type="entry name" value="RNaseJ_MBL-fold"/>
    <property type="match status" value="1"/>
</dbReference>
<keyword evidence="4" id="KW-0862">Zinc</keyword>
<evidence type="ECO:0000256" key="5">
    <source>
        <dbReference type="ARBA" id="ARBA00022839"/>
    </source>
</evidence>
<dbReference type="InterPro" id="IPR041636">
    <property type="entry name" value="RNase_J_C"/>
</dbReference>
<dbReference type="Pfam" id="PF12706">
    <property type="entry name" value="Lactamase_B_2"/>
    <property type="match status" value="1"/>
</dbReference>
<keyword evidence="6" id="KW-0694">RNA-binding</keyword>
<dbReference type="OrthoDB" id="9770211at2"/>
<evidence type="ECO:0000256" key="6">
    <source>
        <dbReference type="ARBA" id="ARBA00022884"/>
    </source>
</evidence>
<dbReference type="Proteomes" id="UP000403266">
    <property type="component" value="Unassembled WGS sequence"/>
</dbReference>
<dbReference type="InterPro" id="IPR036866">
    <property type="entry name" value="RibonucZ/Hydroxyglut_hydro"/>
</dbReference>
<evidence type="ECO:0000256" key="3">
    <source>
        <dbReference type="ARBA" id="ARBA00022801"/>
    </source>
</evidence>
<comment type="caution">
    <text evidence="8">The sequence shown here is derived from an EMBL/GenBank/DDBJ whole genome shotgun (WGS) entry which is preliminary data.</text>
</comment>
<dbReference type="Pfam" id="PF07521">
    <property type="entry name" value="RMMBL"/>
    <property type="match status" value="1"/>
</dbReference>
<dbReference type="GO" id="GO:0003723">
    <property type="term" value="F:RNA binding"/>
    <property type="evidence" value="ECO:0007669"/>
    <property type="project" value="UniProtKB-KW"/>
</dbReference>
<feature type="domain" description="Metallo-beta-lactamase" evidence="7">
    <location>
        <begin position="20"/>
        <end position="220"/>
    </location>
</feature>
<dbReference type="Gene3D" id="3.40.50.10710">
    <property type="entry name" value="Metallo-hydrolase/oxidoreductase"/>
    <property type="match status" value="1"/>
</dbReference>
<dbReference type="SUPFAM" id="SSF56281">
    <property type="entry name" value="Metallo-hydrolase/oxidoreductase"/>
    <property type="match status" value="1"/>
</dbReference>
<keyword evidence="5" id="KW-0269">Exonuclease</keyword>
<dbReference type="PANTHER" id="PTHR43694:SF1">
    <property type="entry name" value="RIBONUCLEASE J"/>
    <property type="match status" value="1"/>
</dbReference>
<evidence type="ECO:0000256" key="1">
    <source>
        <dbReference type="ARBA" id="ARBA00022722"/>
    </source>
</evidence>
<evidence type="ECO:0000313" key="8">
    <source>
        <dbReference type="EMBL" id="MPR24334.1"/>
    </source>
</evidence>
<protein>
    <submittedName>
        <fullName evidence="8">Ribonuclease J</fullName>
    </submittedName>
</protein>
<dbReference type="Gene3D" id="3.10.20.580">
    <property type="match status" value="1"/>
</dbReference>
<sequence length="557" mass="60535">MASHQDELVFLPLGGLGEIGMNAALYGFGPEDDRQWILVDCGMGFGGEENLPGIDVVYPDLRFIEEERHNLLGIFITHAHEDHIGALVEMWPRLNVPVYATKFAIGLLETRRLSEADAPKVDLREIVPGQRLEIGSFDIEYVPVAHSIPESNALAIRTPHGLVVHTGDWKLDNTPYLGSLTSEETFRALGDEGVLALICDSTNVVREGTSPSESDVSKNLAQLIKDAPHRVAVTTFASNVARIRSVAEAARECGREVVVVGRAMDRVVDVAKECGFLDGLPEFRSAENFGYMPRDKIVAILTGSQGEPRAALARIAQDEHPDIALSAGDRVIFSSRAIPGNEKGVGSIINSLIEQGIEVITDRTELVHVSGHPRRGELAQMYQWTRPRIAIPAHGEPLHLSEHAKFARAQGVQEVVRAKNGTVVRLSPGPAEIVDNIPTGRLYRDGNIVIGAGERALPERRKLAFAGIVTVAIAIDDRGELVGDPVIDAMGLPDKNRHGRDLTDIIADTVADLLDGLSKAKRRDPEAVENAVHRAVRAAVNQEWGKKPACHVLVIEA</sequence>
<dbReference type="SMART" id="SM00849">
    <property type="entry name" value="Lactamase_B"/>
    <property type="match status" value="1"/>
</dbReference>
<keyword evidence="1" id="KW-0540">Nuclease</keyword>
<dbReference type="AlphaFoldDB" id="A0A5N7MDZ4"/>
<proteinExistence type="predicted"/>
<keyword evidence="9" id="KW-1185">Reference proteome</keyword>
<evidence type="ECO:0000256" key="2">
    <source>
        <dbReference type="ARBA" id="ARBA00022723"/>
    </source>
</evidence>
<dbReference type="InterPro" id="IPR001279">
    <property type="entry name" value="Metallo-B-lactamas"/>
</dbReference>
<keyword evidence="2" id="KW-0479">Metal-binding</keyword>
<organism evidence="8 9">
    <name type="scientific">Microvirga tunisiensis</name>
    <dbReference type="NCBI Taxonomy" id="2108360"/>
    <lineage>
        <taxon>Bacteria</taxon>
        <taxon>Pseudomonadati</taxon>
        <taxon>Pseudomonadota</taxon>
        <taxon>Alphaproteobacteria</taxon>
        <taxon>Hyphomicrobiales</taxon>
        <taxon>Methylobacteriaceae</taxon>
        <taxon>Microvirga</taxon>
    </lineage>
</organism>
<evidence type="ECO:0000259" key="7">
    <source>
        <dbReference type="SMART" id="SM00849"/>
    </source>
</evidence>
<dbReference type="RefSeq" id="WP_152709317.1">
    <property type="nucleotide sequence ID" value="NZ_VOSJ01000004.1"/>
</dbReference>
<dbReference type="InterPro" id="IPR042173">
    <property type="entry name" value="RNase_J_2"/>
</dbReference>
<evidence type="ECO:0000256" key="4">
    <source>
        <dbReference type="ARBA" id="ARBA00022833"/>
    </source>
</evidence>
<dbReference type="Pfam" id="PF17770">
    <property type="entry name" value="RNase_J_C"/>
    <property type="match status" value="1"/>
</dbReference>
<evidence type="ECO:0000313" key="9">
    <source>
        <dbReference type="Proteomes" id="UP000403266"/>
    </source>
</evidence>
<dbReference type="GO" id="GO:0004527">
    <property type="term" value="F:exonuclease activity"/>
    <property type="evidence" value="ECO:0007669"/>
    <property type="project" value="UniProtKB-KW"/>
</dbReference>